<dbReference type="EMBL" id="PCVG01000046">
    <property type="protein sequence ID" value="PIQ68499.1"/>
    <property type="molecule type" value="Genomic_DNA"/>
</dbReference>
<name>A0A2H0KB87_9BACT</name>
<organism evidence="1 2">
    <name type="scientific">Candidatus Taylorbacteria bacterium CG11_big_fil_rev_8_21_14_0_20_46_11</name>
    <dbReference type="NCBI Taxonomy" id="1975025"/>
    <lineage>
        <taxon>Bacteria</taxon>
        <taxon>Candidatus Tayloriibacteriota</taxon>
    </lineage>
</organism>
<dbReference type="AlphaFoldDB" id="A0A2H0KB87"/>
<comment type="caution">
    <text evidence="1">The sequence shown here is derived from an EMBL/GenBank/DDBJ whole genome shotgun (WGS) entry which is preliminary data.</text>
</comment>
<dbReference type="Proteomes" id="UP000229342">
    <property type="component" value="Unassembled WGS sequence"/>
</dbReference>
<evidence type="ECO:0000313" key="1">
    <source>
        <dbReference type="EMBL" id="PIQ68499.1"/>
    </source>
</evidence>
<reference evidence="1 2" key="1">
    <citation type="submission" date="2017-09" db="EMBL/GenBank/DDBJ databases">
        <title>Depth-based differentiation of microbial function through sediment-hosted aquifers and enrichment of novel symbionts in the deep terrestrial subsurface.</title>
        <authorList>
            <person name="Probst A.J."/>
            <person name="Ladd B."/>
            <person name="Jarett J.K."/>
            <person name="Geller-Mcgrath D.E."/>
            <person name="Sieber C.M."/>
            <person name="Emerson J.B."/>
            <person name="Anantharaman K."/>
            <person name="Thomas B.C."/>
            <person name="Malmstrom R."/>
            <person name="Stieglmeier M."/>
            <person name="Klingl A."/>
            <person name="Woyke T."/>
            <person name="Ryan C.M."/>
            <person name="Banfield J.F."/>
        </authorList>
    </citation>
    <scope>NUCLEOTIDE SEQUENCE [LARGE SCALE GENOMIC DNA]</scope>
    <source>
        <strain evidence="1">CG11_big_fil_rev_8_21_14_0_20_46_11</strain>
    </source>
</reference>
<protein>
    <submittedName>
        <fullName evidence="1">Uncharacterized protein</fullName>
    </submittedName>
</protein>
<proteinExistence type="predicted"/>
<sequence>MTFVYIVIIAILLFIGYQLWKNNIISTQVLKSQMQKDSDEILKQKFPLIFLDYKDEIKNYWNRLQRAEKSPNTENWGMHWSYIHMGLTDNYKPLSPEYNELDKLRLETGKLLEQNNKRYSEAEGEFLAWKLWNELSEFDVHRISQKFSEIANKYFHKVE</sequence>
<gene>
    <name evidence="1" type="ORF">COV91_03740</name>
</gene>
<accession>A0A2H0KB87</accession>
<evidence type="ECO:0000313" key="2">
    <source>
        <dbReference type="Proteomes" id="UP000229342"/>
    </source>
</evidence>